<dbReference type="InterPro" id="IPR029753">
    <property type="entry name" value="D-isomer_DH_CS"/>
</dbReference>
<dbReference type="InterPro" id="IPR006140">
    <property type="entry name" value="D-isomer_DH_NAD-bd"/>
</dbReference>
<evidence type="ECO:0000256" key="4">
    <source>
        <dbReference type="ARBA" id="ARBA00023027"/>
    </source>
</evidence>
<dbReference type="InterPro" id="IPR036291">
    <property type="entry name" value="NAD(P)-bd_dom_sf"/>
</dbReference>
<evidence type="ECO:0000256" key="3">
    <source>
        <dbReference type="ARBA" id="ARBA00023002"/>
    </source>
</evidence>
<protein>
    <submittedName>
        <fullName evidence="8">Hydroxyacid dehydrogenase</fullName>
        <ecNumber evidence="8">1.1.1.-</ecNumber>
    </submittedName>
</protein>
<evidence type="ECO:0000259" key="6">
    <source>
        <dbReference type="Pfam" id="PF00389"/>
    </source>
</evidence>
<dbReference type="PROSITE" id="PS00065">
    <property type="entry name" value="D_2_HYDROXYACID_DH_1"/>
    <property type="match status" value="1"/>
</dbReference>
<dbReference type="SUPFAM" id="SSF51735">
    <property type="entry name" value="NAD(P)-binding Rossmann-fold domains"/>
    <property type="match status" value="1"/>
</dbReference>
<comment type="similarity">
    <text evidence="1 5">Belongs to the D-isomer specific 2-hydroxyacid dehydrogenase family.</text>
</comment>
<organism evidence="8 9">
    <name type="scientific">Candidatus Clostridium eludens</name>
    <dbReference type="NCBI Taxonomy" id="3381663"/>
    <lineage>
        <taxon>Bacteria</taxon>
        <taxon>Bacillati</taxon>
        <taxon>Bacillota</taxon>
        <taxon>Clostridia</taxon>
        <taxon>Eubacteriales</taxon>
        <taxon>Clostridiaceae</taxon>
        <taxon>Clostridium</taxon>
    </lineage>
</organism>
<comment type="caution">
    <text evidence="8">The sequence shown here is derived from an EMBL/GenBank/DDBJ whole genome shotgun (WGS) entry which is preliminary data.</text>
</comment>
<dbReference type="PROSITE" id="PS00671">
    <property type="entry name" value="D_2_HYDROXYACID_DH_3"/>
    <property type="match status" value="1"/>
</dbReference>
<keyword evidence="3 5" id="KW-0560">Oxidoreductase</keyword>
<dbReference type="EC" id="1.1.1.-" evidence="8"/>
<dbReference type="GO" id="GO:0016491">
    <property type="term" value="F:oxidoreductase activity"/>
    <property type="evidence" value="ECO:0007669"/>
    <property type="project" value="UniProtKB-KW"/>
</dbReference>
<reference evidence="8 9" key="1">
    <citation type="submission" date="2024-11" db="EMBL/GenBank/DDBJ databases">
        <authorList>
            <person name="Heng Y.C."/>
            <person name="Lim A.C.H."/>
            <person name="Lee J.K.Y."/>
            <person name="Kittelmann S."/>
        </authorList>
    </citation>
    <scope>NUCLEOTIDE SEQUENCE [LARGE SCALE GENOMIC DNA]</scope>
    <source>
        <strain evidence="8 9">WILCCON 0269</strain>
    </source>
</reference>
<dbReference type="InterPro" id="IPR050857">
    <property type="entry name" value="D-2-hydroxyacid_DH"/>
</dbReference>
<keyword evidence="9" id="KW-1185">Reference proteome</keyword>
<evidence type="ECO:0000256" key="1">
    <source>
        <dbReference type="ARBA" id="ARBA00005854"/>
    </source>
</evidence>
<dbReference type="PANTHER" id="PTHR42789:SF1">
    <property type="entry name" value="D-ISOMER SPECIFIC 2-HYDROXYACID DEHYDROGENASE FAMILY PROTEIN (AFU_ORTHOLOGUE AFUA_6G10090)"/>
    <property type="match status" value="1"/>
</dbReference>
<sequence length="318" mass="35053">MSYKVLITESIDEEGEEYLKKFGYEIKVPQHISEDILVKEVKDCDAILVRMANITEKVIRAGTKLKVISKFGVGVDNIDIETAGELGIQVTNSPESNKNTVAEYTLGLIIALAKRFFLYDRELRKGNFQVRKNFGMDLHGKILGIVGVGSIGKLVALKASKGFGMKVIGFKRHVDSKFLEDIEVTDNLDYVLKNSDFVSLHIPLTESTKKVIGERELSLMKQGAFLINTARGEVVDNHALVNALLSKKIAGAAVDVFEGEVPSKDNPLFKLENVIVTPHTAAHTAEAMKRMSLHPAIGIHEVLSGKKPSWPVNTKSKL</sequence>
<evidence type="ECO:0000313" key="9">
    <source>
        <dbReference type="Proteomes" id="UP001623660"/>
    </source>
</evidence>
<dbReference type="Pfam" id="PF00389">
    <property type="entry name" value="2-Hacid_dh"/>
    <property type="match status" value="1"/>
</dbReference>
<dbReference type="CDD" id="cd12173">
    <property type="entry name" value="PGDH_4"/>
    <property type="match status" value="1"/>
</dbReference>
<dbReference type="EMBL" id="JBJHZX010000001">
    <property type="protein sequence ID" value="MFL0194120.1"/>
    <property type="molecule type" value="Genomic_DNA"/>
</dbReference>
<dbReference type="PANTHER" id="PTHR42789">
    <property type="entry name" value="D-ISOMER SPECIFIC 2-HYDROXYACID DEHYDROGENASE FAMILY PROTEIN (AFU_ORTHOLOGUE AFUA_6G10090)"/>
    <property type="match status" value="1"/>
</dbReference>
<dbReference type="SUPFAM" id="SSF52283">
    <property type="entry name" value="Formate/glycerate dehydrogenase catalytic domain-like"/>
    <property type="match status" value="1"/>
</dbReference>
<gene>
    <name evidence="8" type="ORF">ACJDU8_00730</name>
</gene>
<evidence type="ECO:0000256" key="2">
    <source>
        <dbReference type="ARBA" id="ARBA00022605"/>
    </source>
</evidence>
<keyword evidence="2" id="KW-0028">Amino-acid biosynthesis</keyword>
<keyword evidence="4" id="KW-0520">NAD</keyword>
<evidence type="ECO:0000313" key="8">
    <source>
        <dbReference type="EMBL" id="MFL0194120.1"/>
    </source>
</evidence>
<feature type="domain" description="D-isomer specific 2-hydroxyacid dehydrogenase NAD-binding" evidence="7">
    <location>
        <begin position="106"/>
        <end position="281"/>
    </location>
</feature>
<dbReference type="InterPro" id="IPR006139">
    <property type="entry name" value="D-isomer_2_OHA_DH_cat_dom"/>
</dbReference>
<name>A0ABW8SDU4_9CLOT</name>
<evidence type="ECO:0000256" key="5">
    <source>
        <dbReference type="RuleBase" id="RU003719"/>
    </source>
</evidence>
<evidence type="ECO:0000259" key="7">
    <source>
        <dbReference type="Pfam" id="PF02826"/>
    </source>
</evidence>
<dbReference type="InterPro" id="IPR029752">
    <property type="entry name" value="D-isomer_DH_CS1"/>
</dbReference>
<dbReference type="RefSeq" id="WP_406790241.1">
    <property type="nucleotide sequence ID" value="NZ_JBJHZX010000001.1"/>
</dbReference>
<proteinExistence type="inferred from homology"/>
<accession>A0ABW8SDU4</accession>
<dbReference type="Gene3D" id="3.40.50.720">
    <property type="entry name" value="NAD(P)-binding Rossmann-like Domain"/>
    <property type="match status" value="2"/>
</dbReference>
<feature type="domain" description="D-isomer specific 2-hydroxyacid dehydrogenase catalytic" evidence="6">
    <location>
        <begin position="5"/>
        <end position="313"/>
    </location>
</feature>
<dbReference type="PROSITE" id="PS00670">
    <property type="entry name" value="D_2_HYDROXYACID_DH_2"/>
    <property type="match status" value="1"/>
</dbReference>
<dbReference type="Pfam" id="PF02826">
    <property type="entry name" value="2-Hacid_dh_C"/>
    <property type="match status" value="1"/>
</dbReference>
<dbReference type="Proteomes" id="UP001623660">
    <property type="component" value="Unassembled WGS sequence"/>
</dbReference>